<dbReference type="AlphaFoldDB" id="A0A5C6Q902"/>
<gene>
    <name evidence="1" type="ORF">ESZ36_17105</name>
</gene>
<keyword evidence="2" id="KW-1185">Reference proteome</keyword>
<dbReference type="PROSITE" id="PS51257">
    <property type="entry name" value="PROKAR_LIPOPROTEIN"/>
    <property type="match status" value="1"/>
</dbReference>
<dbReference type="Proteomes" id="UP000321822">
    <property type="component" value="Unassembled WGS sequence"/>
</dbReference>
<dbReference type="EMBL" id="VOLT01000010">
    <property type="protein sequence ID" value="TWX65524.1"/>
    <property type="molecule type" value="Genomic_DNA"/>
</dbReference>
<dbReference type="OrthoDB" id="9929656at2"/>
<dbReference type="RefSeq" id="WP_146790129.1">
    <property type="nucleotide sequence ID" value="NZ_VOLT01000010.1"/>
</dbReference>
<evidence type="ECO:0000313" key="1">
    <source>
        <dbReference type="EMBL" id="TWX65524.1"/>
    </source>
</evidence>
<accession>A0A5C6Q902</accession>
<sequence length="121" mass="13611">MYKNMESYISKLIIFHIIFLSSACTSKITIDEKGRTVAHHFGYVQVIKPPLTNKNINVTGIKTIGVSIQNGITLGFEENKIVSVPMDCRVLVIVQNKQQLEHFIEHLEKLKGNEICATVTP</sequence>
<protein>
    <recommendedName>
        <fullName evidence="3">Lipoprotein</fullName>
    </recommendedName>
</protein>
<reference evidence="1 2" key="1">
    <citation type="submission" date="2019-07" db="EMBL/GenBank/DDBJ databases">
        <title>Genomes of sea-ice associated Colwellia species.</title>
        <authorList>
            <person name="Bowman J.P."/>
        </authorList>
    </citation>
    <scope>NUCLEOTIDE SEQUENCE [LARGE SCALE GENOMIC DNA]</scope>
    <source>
        <strain evidence="1 2">ACAM 459</strain>
    </source>
</reference>
<organism evidence="1 2">
    <name type="scientific">Colwellia demingiae</name>
    <dbReference type="NCBI Taxonomy" id="89401"/>
    <lineage>
        <taxon>Bacteria</taxon>
        <taxon>Pseudomonadati</taxon>
        <taxon>Pseudomonadota</taxon>
        <taxon>Gammaproteobacteria</taxon>
        <taxon>Alteromonadales</taxon>
        <taxon>Colwelliaceae</taxon>
        <taxon>Colwellia</taxon>
    </lineage>
</organism>
<comment type="caution">
    <text evidence="1">The sequence shown here is derived from an EMBL/GenBank/DDBJ whole genome shotgun (WGS) entry which is preliminary data.</text>
</comment>
<evidence type="ECO:0008006" key="3">
    <source>
        <dbReference type="Google" id="ProtNLM"/>
    </source>
</evidence>
<proteinExistence type="predicted"/>
<evidence type="ECO:0000313" key="2">
    <source>
        <dbReference type="Proteomes" id="UP000321822"/>
    </source>
</evidence>
<name>A0A5C6Q902_9GAMM</name>